<dbReference type="EMBL" id="JAPOHD010000048">
    <property type="protein sequence ID" value="MCY1722320.1"/>
    <property type="molecule type" value="Genomic_DNA"/>
</dbReference>
<accession>A0A9X3F8H5</accession>
<organism evidence="1 2">
    <name type="scientific">Draconibacterium aestuarii</name>
    <dbReference type="NCBI Taxonomy" id="2998507"/>
    <lineage>
        <taxon>Bacteria</taxon>
        <taxon>Pseudomonadati</taxon>
        <taxon>Bacteroidota</taxon>
        <taxon>Bacteroidia</taxon>
        <taxon>Marinilabiliales</taxon>
        <taxon>Prolixibacteraceae</taxon>
        <taxon>Draconibacterium</taxon>
    </lineage>
</organism>
<proteinExistence type="predicted"/>
<evidence type="ECO:0000313" key="2">
    <source>
        <dbReference type="Proteomes" id="UP001145087"/>
    </source>
</evidence>
<reference evidence="1" key="1">
    <citation type="submission" date="2022-11" db="EMBL/GenBank/DDBJ databases">
        <title>Marilongibacter aestuarii gen. nov., sp. nov., isolated from tidal flat sediment.</title>
        <authorList>
            <person name="Jiayan W."/>
        </authorList>
    </citation>
    <scope>NUCLEOTIDE SEQUENCE</scope>
    <source>
        <strain evidence="1">Z1-6</strain>
    </source>
</reference>
<dbReference type="RefSeq" id="WP_343334646.1">
    <property type="nucleotide sequence ID" value="NZ_JAPOHD010000048.1"/>
</dbReference>
<keyword evidence="2" id="KW-1185">Reference proteome</keyword>
<dbReference type="PROSITE" id="PS51257">
    <property type="entry name" value="PROKAR_LIPOPROTEIN"/>
    <property type="match status" value="1"/>
</dbReference>
<dbReference type="AlphaFoldDB" id="A0A9X3F8H5"/>
<sequence length="168" mass="18766">MKNFCIFLVLLFGVFACDVPFEEEHEMDLKSGTMVERTIKFQRASGTMEVIWNPDACSETELQMVIAGGGNATFLGNFTVLNTLCINEQGDPVSPILGELTAANGDMLYSIVTTPPWEENGMVYYRYDIRSELCTGRFEGATGFIIMYGDIDHVAMTWDLKGIGRIMF</sequence>
<gene>
    <name evidence="1" type="ORF">OU798_18345</name>
</gene>
<comment type="caution">
    <text evidence="1">The sequence shown here is derived from an EMBL/GenBank/DDBJ whole genome shotgun (WGS) entry which is preliminary data.</text>
</comment>
<evidence type="ECO:0000313" key="1">
    <source>
        <dbReference type="EMBL" id="MCY1722320.1"/>
    </source>
</evidence>
<name>A0A9X3F8H5_9BACT</name>
<protein>
    <submittedName>
        <fullName evidence="1">Uncharacterized protein</fullName>
    </submittedName>
</protein>
<dbReference type="Proteomes" id="UP001145087">
    <property type="component" value="Unassembled WGS sequence"/>
</dbReference>